<reference evidence="2" key="1">
    <citation type="submission" date="2019-08" db="EMBL/GenBank/DDBJ databases">
        <authorList>
            <person name="Kucharzyk K."/>
            <person name="Murdoch R.W."/>
            <person name="Higgins S."/>
            <person name="Loffler F."/>
        </authorList>
    </citation>
    <scope>NUCLEOTIDE SEQUENCE</scope>
</reference>
<organism evidence="2">
    <name type="scientific">bioreactor metagenome</name>
    <dbReference type="NCBI Taxonomy" id="1076179"/>
    <lineage>
        <taxon>unclassified sequences</taxon>
        <taxon>metagenomes</taxon>
        <taxon>ecological metagenomes</taxon>
    </lineage>
</organism>
<proteinExistence type="predicted"/>
<name>A0A645AQT0_9ZZZZ</name>
<dbReference type="EMBL" id="VSSQ01015356">
    <property type="protein sequence ID" value="MPM55622.1"/>
    <property type="molecule type" value="Genomic_DNA"/>
</dbReference>
<comment type="caution">
    <text evidence="2">The sequence shown here is derived from an EMBL/GenBank/DDBJ whole genome shotgun (WGS) entry which is preliminary data.</text>
</comment>
<dbReference type="AlphaFoldDB" id="A0A645AQT0"/>
<evidence type="ECO:0000313" key="2">
    <source>
        <dbReference type="EMBL" id="MPM55622.1"/>
    </source>
</evidence>
<evidence type="ECO:0000256" key="1">
    <source>
        <dbReference type="SAM" id="Phobius"/>
    </source>
</evidence>
<gene>
    <name evidence="2" type="ORF">SDC9_102419</name>
</gene>
<sequence length="314" mass="34689">MREQFQKHCGYVGCACFGVRAVPEVAPRPVGFKFAPYIVYDLIHHEFGEVARRPSRLSVSELFVVKVCHVNAERTHYGISPESTGIGMEGKGQVQRNIESFLFGQYRRTARQPVHPYAAAGIIVRIVIFAFCTVVNGIRHARPLHPVTCTFGIAGVTADFRRITDLRDHCLFRRLGIRTFGVFPFKPFGMGHPGYISHSSAYLYRVGGNDPAGMAAFVGECDLVPVPFVEIKISQEDPGAAAHLLVDTKIGSPAFVIYAVERIVAAVLYGLIRDIDSIFSLFGNIGTPFRETLLSAGYCFCLPGRSHPERILTI</sequence>
<keyword evidence="1" id="KW-0812">Transmembrane</keyword>
<keyword evidence="1" id="KW-0472">Membrane</keyword>
<protein>
    <submittedName>
        <fullName evidence="2">Uncharacterized protein</fullName>
    </submittedName>
</protein>
<keyword evidence="1" id="KW-1133">Transmembrane helix</keyword>
<accession>A0A645AQT0</accession>
<feature type="transmembrane region" description="Helical" evidence="1">
    <location>
        <begin position="117"/>
        <end position="138"/>
    </location>
</feature>